<reference evidence="1 2" key="1">
    <citation type="submission" date="2024-09" db="EMBL/GenBank/DDBJ databases">
        <title>Laminarin stimulates single cell rates of sulfate reduction while oxygen inhibits transcriptomic activity in coastal marine sediment.</title>
        <authorList>
            <person name="Lindsay M."/>
            <person name="Orcutt B."/>
            <person name="Emerson D."/>
            <person name="Stepanauskas R."/>
            <person name="D'Angelo T."/>
        </authorList>
    </citation>
    <scope>NUCLEOTIDE SEQUENCE [LARGE SCALE GENOMIC DNA]</scope>
    <source>
        <strain evidence="1">SAG AM-311-K15</strain>
    </source>
</reference>
<evidence type="ECO:0000313" key="2">
    <source>
        <dbReference type="Proteomes" id="UP001594351"/>
    </source>
</evidence>
<dbReference type="Proteomes" id="UP001594351">
    <property type="component" value="Unassembled WGS sequence"/>
</dbReference>
<gene>
    <name evidence="1" type="ORF">ACFL27_10725</name>
</gene>
<protein>
    <recommendedName>
        <fullName evidence="3">HEAT repeat domain-containing protein</fullName>
    </recommendedName>
</protein>
<accession>A0ABV6YWR8</accession>
<name>A0ABV6YWR8_UNCC1</name>
<keyword evidence="2" id="KW-1185">Reference proteome</keyword>
<organism evidence="1 2">
    <name type="scientific">candidate division CSSED10-310 bacterium</name>
    <dbReference type="NCBI Taxonomy" id="2855610"/>
    <lineage>
        <taxon>Bacteria</taxon>
        <taxon>Bacteria division CSSED10-310</taxon>
    </lineage>
</organism>
<evidence type="ECO:0008006" key="3">
    <source>
        <dbReference type="Google" id="ProtNLM"/>
    </source>
</evidence>
<evidence type="ECO:0000313" key="1">
    <source>
        <dbReference type="EMBL" id="MFC1850655.1"/>
    </source>
</evidence>
<comment type="caution">
    <text evidence="1">The sequence shown here is derived from an EMBL/GenBank/DDBJ whole genome shotgun (WGS) entry which is preliminary data.</text>
</comment>
<proteinExistence type="predicted"/>
<dbReference type="EMBL" id="JBHPBY010000114">
    <property type="protein sequence ID" value="MFC1850655.1"/>
    <property type="molecule type" value="Genomic_DNA"/>
</dbReference>
<sequence length="363" mass="41964">MNEKQYQKYVQLMKLPFEERKRLASTATGESQLLLSYDPHMEVTESLLDNPYITSQSILNLVKRRNTPLKLLEKIAENKTWLAEYDLKFELIKNPRTPSYISLKLLRYLFRKELQSLARDVSVSNIIRQATISILEAKLSELLPGEKMALAKEAVGPLLTMLLNDPDDRVVRVALQNTRLRENDVVIMANRRDISSKIIAEISKSRWLNRYPIKVAIAHNRQTPIPLAIKIIGELFQQDLQEIMKNPTLPTSTRMNARVILKKRIFCLPPQQLHRLAKTGRRELVNILIEKEDLNIIKLLEENPNVAEGQFVSLAVKTCSEEILEYLVCKSHWRNNPKLIQALYHNEATPSELRASLLERMEV</sequence>